<comment type="caution">
    <text evidence="1">The sequence shown here is derived from an EMBL/GenBank/DDBJ whole genome shotgun (WGS) entry which is preliminary data.</text>
</comment>
<sequence length="263" mass="29140">MCEADILLRHLRIPSDALAEIHVHHMRESSADIQEFVRQVHASMALPASSILPAYPVRELEKSRKMVVDSDCVSIRTSNRNGGPANLTLELLGPGDHDPDCLWGRPEVRDAAMSLFASEHVEELDAYAFSRQHWEDALRLLPNMRAVASGGAFGAAFCMVLWESAKRNEIPFPALTSLELWAIDFESVISGTTEDSPKTMGDILVALICMRKQAGVPINKLCIRMSGTPEGFGLKFEEDFPGVLDLVEYAWRSRLEVEPHGTA</sequence>
<dbReference type="Proteomes" id="UP000814033">
    <property type="component" value="Unassembled WGS sequence"/>
</dbReference>
<dbReference type="EMBL" id="MU275911">
    <property type="protein sequence ID" value="KAI0047106.1"/>
    <property type="molecule type" value="Genomic_DNA"/>
</dbReference>
<organism evidence="1 2">
    <name type="scientific">Auriscalpium vulgare</name>
    <dbReference type="NCBI Taxonomy" id="40419"/>
    <lineage>
        <taxon>Eukaryota</taxon>
        <taxon>Fungi</taxon>
        <taxon>Dikarya</taxon>
        <taxon>Basidiomycota</taxon>
        <taxon>Agaricomycotina</taxon>
        <taxon>Agaricomycetes</taxon>
        <taxon>Russulales</taxon>
        <taxon>Auriscalpiaceae</taxon>
        <taxon>Auriscalpium</taxon>
    </lineage>
</organism>
<name>A0ACB8RTJ9_9AGAM</name>
<evidence type="ECO:0000313" key="2">
    <source>
        <dbReference type="Proteomes" id="UP000814033"/>
    </source>
</evidence>
<evidence type="ECO:0000313" key="1">
    <source>
        <dbReference type="EMBL" id="KAI0047106.1"/>
    </source>
</evidence>
<reference evidence="1" key="1">
    <citation type="submission" date="2021-02" db="EMBL/GenBank/DDBJ databases">
        <authorList>
            <consortium name="DOE Joint Genome Institute"/>
            <person name="Ahrendt S."/>
            <person name="Looney B.P."/>
            <person name="Miyauchi S."/>
            <person name="Morin E."/>
            <person name="Drula E."/>
            <person name="Courty P.E."/>
            <person name="Chicoki N."/>
            <person name="Fauchery L."/>
            <person name="Kohler A."/>
            <person name="Kuo A."/>
            <person name="Labutti K."/>
            <person name="Pangilinan J."/>
            <person name="Lipzen A."/>
            <person name="Riley R."/>
            <person name="Andreopoulos W."/>
            <person name="He G."/>
            <person name="Johnson J."/>
            <person name="Barry K.W."/>
            <person name="Grigoriev I.V."/>
            <person name="Nagy L."/>
            <person name="Hibbett D."/>
            <person name="Henrissat B."/>
            <person name="Matheny P.B."/>
            <person name="Labbe J."/>
            <person name="Martin F."/>
        </authorList>
    </citation>
    <scope>NUCLEOTIDE SEQUENCE</scope>
    <source>
        <strain evidence="1">FP105234-sp</strain>
    </source>
</reference>
<reference evidence="1" key="2">
    <citation type="journal article" date="2022" name="New Phytol.">
        <title>Evolutionary transition to the ectomycorrhizal habit in the genomes of a hyperdiverse lineage of mushroom-forming fungi.</title>
        <authorList>
            <person name="Looney B."/>
            <person name="Miyauchi S."/>
            <person name="Morin E."/>
            <person name="Drula E."/>
            <person name="Courty P.E."/>
            <person name="Kohler A."/>
            <person name="Kuo A."/>
            <person name="LaButti K."/>
            <person name="Pangilinan J."/>
            <person name="Lipzen A."/>
            <person name="Riley R."/>
            <person name="Andreopoulos W."/>
            <person name="He G."/>
            <person name="Johnson J."/>
            <person name="Nolan M."/>
            <person name="Tritt A."/>
            <person name="Barry K.W."/>
            <person name="Grigoriev I.V."/>
            <person name="Nagy L.G."/>
            <person name="Hibbett D."/>
            <person name="Henrissat B."/>
            <person name="Matheny P.B."/>
            <person name="Labbe J."/>
            <person name="Martin F.M."/>
        </authorList>
    </citation>
    <scope>NUCLEOTIDE SEQUENCE</scope>
    <source>
        <strain evidence="1">FP105234-sp</strain>
    </source>
</reference>
<keyword evidence="2" id="KW-1185">Reference proteome</keyword>
<accession>A0ACB8RTJ9</accession>
<proteinExistence type="predicted"/>
<gene>
    <name evidence="1" type="ORF">FA95DRAFT_1606370</name>
</gene>
<protein>
    <submittedName>
        <fullName evidence="1">Uncharacterized protein</fullName>
    </submittedName>
</protein>